<dbReference type="EC" id="3.1.6.1" evidence="1"/>
<keyword evidence="1" id="KW-0378">Hydrolase</keyword>
<dbReference type="GO" id="GO:0004065">
    <property type="term" value="F:arylsulfatase activity"/>
    <property type="evidence" value="ECO:0007669"/>
    <property type="project" value="UniProtKB-EC"/>
</dbReference>
<evidence type="ECO:0000313" key="1">
    <source>
        <dbReference type="EMBL" id="VAW08467.1"/>
    </source>
</evidence>
<sequence length="49" mass="5220">MRILLLLISALVIISAPAMAEALSDGEARPNVVLIYVDDLGYGDLAIHI</sequence>
<dbReference type="EMBL" id="UOEH01000664">
    <property type="protein sequence ID" value="VAW08467.1"/>
    <property type="molecule type" value="Genomic_DNA"/>
</dbReference>
<organism evidence="1">
    <name type="scientific">hydrothermal vent metagenome</name>
    <dbReference type="NCBI Taxonomy" id="652676"/>
    <lineage>
        <taxon>unclassified sequences</taxon>
        <taxon>metagenomes</taxon>
        <taxon>ecological metagenomes</taxon>
    </lineage>
</organism>
<accession>A0A3B0T544</accession>
<protein>
    <submittedName>
        <fullName evidence="1">Arylsulfatase</fullName>
        <ecNumber evidence="1">3.1.6.1</ecNumber>
    </submittedName>
</protein>
<proteinExistence type="predicted"/>
<gene>
    <name evidence="1" type="ORF">MNBD_ALPHA05-1337</name>
</gene>
<dbReference type="AlphaFoldDB" id="A0A3B0T544"/>
<name>A0A3B0T544_9ZZZZ</name>
<reference evidence="1" key="1">
    <citation type="submission" date="2018-06" db="EMBL/GenBank/DDBJ databases">
        <authorList>
            <person name="Zhirakovskaya E."/>
        </authorList>
    </citation>
    <scope>NUCLEOTIDE SEQUENCE</scope>
</reference>